<gene>
    <name evidence="1" type="ORF">FHK98_11765</name>
</gene>
<dbReference type="EMBL" id="VDFG01000800">
    <property type="protein sequence ID" value="MBA4466195.1"/>
    <property type="molecule type" value="Genomic_DNA"/>
</dbReference>
<evidence type="ECO:0000313" key="2">
    <source>
        <dbReference type="Proteomes" id="UP000538075"/>
    </source>
</evidence>
<sequence length="68" mass="7795">MRSHVPIFSIGSAVLTGDSKPNGRSPVPISSQGKLANVFYQVWWFQKYRQDLINLMGDRLSQFLLKRN</sequence>
<dbReference type="AlphaFoldDB" id="A0A838WN78"/>
<organism evidence="1 2">
    <name type="scientific">Cylindrospermopsis raciborskii CS-506_A</name>
    <dbReference type="NCBI Taxonomy" id="2585140"/>
    <lineage>
        <taxon>Bacteria</taxon>
        <taxon>Bacillati</taxon>
        <taxon>Cyanobacteriota</taxon>
        <taxon>Cyanophyceae</taxon>
        <taxon>Nostocales</taxon>
        <taxon>Aphanizomenonaceae</taxon>
        <taxon>Cylindrospermopsis</taxon>
    </lineage>
</organism>
<accession>A0A838WN78</accession>
<name>A0A838WN78_9CYAN</name>
<dbReference type="Proteomes" id="UP000538075">
    <property type="component" value="Unassembled WGS sequence"/>
</dbReference>
<comment type="caution">
    <text evidence="1">The sequence shown here is derived from an EMBL/GenBank/DDBJ whole genome shotgun (WGS) entry which is preliminary data.</text>
</comment>
<evidence type="ECO:0000313" key="1">
    <source>
        <dbReference type="EMBL" id="MBA4466195.1"/>
    </source>
</evidence>
<reference evidence="1 2" key="1">
    <citation type="journal article" date="2020" name="J. Appl. Phycol.">
        <title>Morphological changes and genome evolution in Raphidiopsis raciborskii CS-506 after 23 years in culture.</title>
        <authorList>
            <person name="Willis A."/>
            <person name="Bent S.J."/>
            <person name="Jameson I.D."/>
        </authorList>
    </citation>
    <scope>NUCLEOTIDE SEQUENCE [LARGE SCALE GENOMIC DNA]</scope>
    <source>
        <strain evidence="1 2">CS-506_A</strain>
    </source>
</reference>
<proteinExistence type="predicted"/>
<protein>
    <submittedName>
        <fullName evidence="1">Uncharacterized protein</fullName>
    </submittedName>
</protein>